<dbReference type="GO" id="GO:0003677">
    <property type="term" value="F:DNA binding"/>
    <property type="evidence" value="ECO:0007669"/>
    <property type="project" value="UniProtKB-UniRule"/>
</dbReference>
<dbReference type="Gene3D" id="6.20.210.20">
    <property type="entry name" value="THAP domain"/>
    <property type="match status" value="1"/>
</dbReference>
<dbReference type="GO" id="GO:0008270">
    <property type="term" value="F:zinc ion binding"/>
    <property type="evidence" value="ECO:0007669"/>
    <property type="project" value="UniProtKB-KW"/>
</dbReference>
<evidence type="ECO:0000256" key="4">
    <source>
        <dbReference type="ARBA" id="ARBA00023125"/>
    </source>
</evidence>
<dbReference type="AlphaFoldDB" id="A0A8W8LP13"/>
<evidence type="ECO:0000256" key="6">
    <source>
        <dbReference type="SAM" id="MobiDB-lite"/>
    </source>
</evidence>
<feature type="domain" description="THAP-type" evidence="7">
    <location>
        <begin position="1"/>
        <end position="95"/>
    </location>
</feature>
<keyword evidence="3" id="KW-0862">Zinc</keyword>
<dbReference type="Pfam" id="PF05485">
    <property type="entry name" value="THAP"/>
    <property type="match status" value="1"/>
</dbReference>
<keyword evidence="4 5" id="KW-0238">DNA-binding</keyword>
<keyword evidence="1" id="KW-0479">Metal-binding</keyword>
<dbReference type="PANTHER" id="PTHR31751">
    <property type="entry name" value="SI:CH211-108C17.2-RELATED-RELATED"/>
    <property type="match status" value="1"/>
</dbReference>
<feature type="region of interest" description="Disordered" evidence="6">
    <location>
        <begin position="139"/>
        <end position="272"/>
    </location>
</feature>
<feature type="compositionally biased region" description="Polar residues" evidence="6">
    <location>
        <begin position="139"/>
        <end position="154"/>
    </location>
</feature>
<keyword evidence="9" id="KW-1185">Reference proteome</keyword>
<evidence type="ECO:0000313" key="8">
    <source>
        <dbReference type="EnsemblMetazoa" id="G29053.1:cds"/>
    </source>
</evidence>
<keyword evidence="2 5" id="KW-0863">Zinc-finger</keyword>
<dbReference type="SMART" id="SM00692">
    <property type="entry name" value="DM3"/>
    <property type="match status" value="1"/>
</dbReference>
<dbReference type="SMART" id="SM00980">
    <property type="entry name" value="THAP"/>
    <property type="match status" value="1"/>
</dbReference>
<feature type="compositionally biased region" description="Basic and acidic residues" evidence="6">
    <location>
        <begin position="193"/>
        <end position="205"/>
    </location>
</feature>
<accession>A0A8W8LP13</accession>
<proteinExistence type="predicted"/>
<organism evidence="8 9">
    <name type="scientific">Magallana gigas</name>
    <name type="common">Pacific oyster</name>
    <name type="synonym">Crassostrea gigas</name>
    <dbReference type="NCBI Taxonomy" id="29159"/>
    <lineage>
        <taxon>Eukaryota</taxon>
        <taxon>Metazoa</taxon>
        <taxon>Spiralia</taxon>
        <taxon>Lophotrochozoa</taxon>
        <taxon>Mollusca</taxon>
        <taxon>Bivalvia</taxon>
        <taxon>Autobranchia</taxon>
        <taxon>Pteriomorphia</taxon>
        <taxon>Ostreida</taxon>
        <taxon>Ostreoidea</taxon>
        <taxon>Ostreidae</taxon>
        <taxon>Magallana</taxon>
    </lineage>
</organism>
<sequence>MSGKSKGRMCVVAGCSKRQTDDVSVHSFPKDERQRVAWTRFVKLTRADWTGPSQYTVICSEHFNEECYEQQHFLMKDFGIPRKKRLVPGSVPSIYPKRKRDELNEAFIAPSPSLPAPTQERGAHAKRAKLRILSELLQENNTPSSHHEIQQTYNDQEDPALEPEEAATSSIACQTPAPVKVGTRSMKIQVGAKMKEKGSQADMRPRVRSIGVQCNGTDIPPLPRPDREPARNEPLSSSEESSETDSDHGSVYEPSSTGSEESQIQDDQNDVHNPLEETKFIVSKSKLMELFSACRRCHRHAVDCVQHLVGTMVKIVAECQFCGFSWQWCSQPYLGSIPAGNLGLSAGILFSGALAAKVLRVLQCMGVATITQRTFSSHQSSILFPSVAREWDKHQRDYVRMAEEREEPLVLGGDGRADSPGHCAKYGSYSTIDLEQGIVVDIQLVQSNQVKNSNAMEKRGLELAVRWLQEHHLQIGIIITDRHLQIQKWIRENLPQTTHYYDVWHVAKGLKKKILAASKLKECEDISRWNKSLTNHLYWVAASTPDGDGDVMWAKLELVENHIHNVHEGHSDAFPTCANETLDGDQRQKKWIKPETKASEKLSEIILSKQMQKDVPKLSPLHQTSQVEAFHSTINHFAPKMVSFSYHGMYCRLMIAAIHFNENSSRPSATTKEGDLQYKISFPKFKHGDYSVRKKSVDPTYGYTSTLMQETLSVVKGASDEPVPCLPAVQPPPLCSGFIHPEKEDVILHFQSRFAGRETTV</sequence>
<evidence type="ECO:0000313" key="9">
    <source>
        <dbReference type="Proteomes" id="UP000005408"/>
    </source>
</evidence>
<protein>
    <recommendedName>
        <fullName evidence="7">THAP-type domain-containing protein</fullName>
    </recommendedName>
</protein>
<evidence type="ECO:0000259" key="7">
    <source>
        <dbReference type="PROSITE" id="PS50950"/>
    </source>
</evidence>
<evidence type="ECO:0000256" key="2">
    <source>
        <dbReference type="ARBA" id="ARBA00022771"/>
    </source>
</evidence>
<evidence type="ECO:0000256" key="5">
    <source>
        <dbReference type="PROSITE-ProRule" id="PRU00309"/>
    </source>
</evidence>
<dbReference type="PANTHER" id="PTHR31751:SF42">
    <property type="entry name" value="PROTEIN CBG10204"/>
    <property type="match status" value="1"/>
</dbReference>
<feature type="compositionally biased region" description="Acidic residues" evidence="6">
    <location>
        <begin position="155"/>
        <end position="165"/>
    </location>
</feature>
<dbReference type="SUPFAM" id="SSF57716">
    <property type="entry name" value="Glucocorticoid receptor-like (DNA-binding domain)"/>
    <property type="match status" value="1"/>
</dbReference>
<dbReference type="Proteomes" id="UP000005408">
    <property type="component" value="Unassembled WGS sequence"/>
</dbReference>
<dbReference type="InterPro" id="IPR038441">
    <property type="entry name" value="THAP_Znf_sf"/>
</dbReference>
<reference evidence="8" key="1">
    <citation type="submission" date="2022-08" db="UniProtKB">
        <authorList>
            <consortium name="EnsemblMetazoa"/>
        </authorList>
    </citation>
    <scope>IDENTIFICATION</scope>
    <source>
        <strain evidence="8">05x7-T-G4-1.051#20</strain>
    </source>
</reference>
<dbReference type="InterPro" id="IPR006612">
    <property type="entry name" value="THAP_Znf"/>
</dbReference>
<evidence type="ECO:0000256" key="3">
    <source>
        <dbReference type="ARBA" id="ARBA00022833"/>
    </source>
</evidence>
<dbReference type="EnsemblMetazoa" id="G29053.1">
    <property type="protein sequence ID" value="G29053.1:cds"/>
    <property type="gene ID" value="G29053"/>
</dbReference>
<dbReference type="PROSITE" id="PS50950">
    <property type="entry name" value="ZF_THAP"/>
    <property type="match status" value="1"/>
</dbReference>
<evidence type="ECO:0000256" key="1">
    <source>
        <dbReference type="ARBA" id="ARBA00022723"/>
    </source>
</evidence>
<name>A0A8W8LP13_MAGGI</name>
<feature type="compositionally biased region" description="Polar residues" evidence="6">
    <location>
        <begin position="253"/>
        <end position="262"/>
    </location>
</feature>